<evidence type="ECO:0000313" key="16">
    <source>
        <dbReference type="Proteomes" id="UP001059380"/>
    </source>
</evidence>
<accession>A0A9J7BWC1</accession>
<keyword evidence="5 12" id="KW-0732">Signal</keyword>
<keyword evidence="3 10" id="KW-1134">Transmembrane beta strand</keyword>
<protein>
    <submittedName>
        <fullName evidence="15">TonB-dependent receptor</fullName>
    </submittedName>
</protein>
<dbReference type="InterPro" id="IPR037066">
    <property type="entry name" value="Plug_dom_sf"/>
</dbReference>
<evidence type="ECO:0000256" key="6">
    <source>
        <dbReference type="ARBA" id="ARBA00023077"/>
    </source>
</evidence>
<evidence type="ECO:0000313" key="15">
    <source>
        <dbReference type="EMBL" id="UWZ86106.1"/>
    </source>
</evidence>
<comment type="similarity">
    <text evidence="10 11">Belongs to the TonB-dependent receptor family.</text>
</comment>
<keyword evidence="2 10" id="KW-0813">Transport</keyword>
<evidence type="ECO:0000256" key="9">
    <source>
        <dbReference type="ARBA" id="ARBA00023237"/>
    </source>
</evidence>
<evidence type="ECO:0000256" key="10">
    <source>
        <dbReference type="PROSITE-ProRule" id="PRU01360"/>
    </source>
</evidence>
<evidence type="ECO:0000256" key="4">
    <source>
        <dbReference type="ARBA" id="ARBA00022692"/>
    </source>
</evidence>
<dbReference type="PROSITE" id="PS52016">
    <property type="entry name" value="TONB_DEPENDENT_REC_3"/>
    <property type="match status" value="1"/>
</dbReference>
<dbReference type="PANTHER" id="PTHR30069">
    <property type="entry name" value="TONB-DEPENDENT OUTER MEMBRANE RECEPTOR"/>
    <property type="match status" value="1"/>
</dbReference>
<evidence type="ECO:0000256" key="8">
    <source>
        <dbReference type="ARBA" id="ARBA00023170"/>
    </source>
</evidence>
<keyword evidence="6 11" id="KW-0798">TonB box</keyword>
<dbReference type="InterPro" id="IPR012910">
    <property type="entry name" value="Plug_dom"/>
</dbReference>
<dbReference type="RefSeq" id="WP_260795749.1">
    <property type="nucleotide sequence ID" value="NZ_CP093313.1"/>
</dbReference>
<evidence type="ECO:0000256" key="12">
    <source>
        <dbReference type="SAM" id="SignalP"/>
    </source>
</evidence>
<keyword evidence="4 10" id="KW-0812">Transmembrane</keyword>
<evidence type="ECO:0000256" key="7">
    <source>
        <dbReference type="ARBA" id="ARBA00023136"/>
    </source>
</evidence>
<evidence type="ECO:0000256" key="3">
    <source>
        <dbReference type="ARBA" id="ARBA00022452"/>
    </source>
</evidence>
<keyword evidence="7 10" id="KW-0472">Membrane</keyword>
<dbReference type="PANTHER" id="PTHR30069:SF29">
    <property type="entry name" value="HEMOGLOBIN AND HEMOGLOBIN-HAPTOGLOBIN-BINDING PROTEIN 1-RELATED"/>
    <property type="match status" value="1"/>
</dbReference>
<feature type="domain" description="TonB-dependent receptor-like beta-barrel" evidence="13">
    <location>
        <begin position="324"/>
        <end position="727"/>
    </location>
</feature>
<dbReference type="InterPro" id="IPR000531">
    <property type="entry name" value="Beta-barrel_TonB"/>
</dbReference>
<keyword evidence="16" id="KW-1185">Reference proteome</keyword>
<dbReference type="Gene3D" id="2.170.130.10">
    <property type="entry name" value="TonB-dependent receptor, plug domain"/>
    <property type="match status" value="1"/>
</dbReference>
<dbReference type="EMBL" id="CP093313">
    <property type="protein sequence ID" value="UWZ86106.1"/>
    <property type="molecule type" value="Genomic_DNA"/>
</dbReference>
<name>A0A9J7BWC1_9BACT</name>
<dbReference type="InterPro" id="IPR036942">
    <property type="entry name" value="Beta-barrel_TonB_sf"/>
</dbReference>
<sequence length="761" mass="82701">MRSFLSIVISGVLAVAATSARAQMRVTLTIEDRFGAAVAGAQVEDGSGRRLGTSDAQGGAVFDCKTPCRFIVKASGFSAASEVIAEDMPANAAHTMTVQLDPAGATEQVTVTAYRAPMGELESPAITRQLAQAELQSTATVTMDDKLRQLPGVELFRRSSSLVANPSSQGISLRGLGSTSASRTLVTEDDVPLNDPVGGWIHWEEQPELALSQVELLRGGASDLYGSSAIGGVVSFHVAEPKTNALEVRSSYGGQNTYAQSMLAQGRRGPWGAEFAGTLVGTDGYIQEAPWQRGPVDVNSNVHARTGLALVEHAKGPLRLFARAGGFDEDRHNGTPYQINHTRLWRYALGGDWNGPRQGTLVVRGYGSTERYYQTFSSISNEPTAENPDCSYRCGEKPTKISNIPDNEIGASAHWTQPLGAGLLLLAGSDVHDVRVWDEEQTLATGSVVKVDVHQRDPALYGELMWVRNGWTVVGSARVDWFQNYDVEQLVQTGSGWTPAPKQPPSFSETVFDPRLGVTRKIGEHWAVSASGFRAFRAPTPSELYRSTQVGNQLTKANPSLQSERATGWEVGVATQREWGTVRTSWFDTQINRPISAVTVNPNSSPILLQRENLGQIESRGVSIDAELAPLRWLAVDGGYQYAHATVTKGPQDVGNWIPNVPHNMATVNLRASQPRLGTLSLQSRLSGRQYDNDANTFMLHGYFRMDAYGSHEFGRWLEVFAAGENLFDRNIEVAKTPTTTLARSRVARAGVNIRLGHERK</sequence>
<dbReference type="GO" id="GO:0015344">
    <property type="term" value="F:siderophore uptake transmembrane transporter activity"/>
    <property type="evidence" value="ECO:0007669"/>
    <property type="project" value="TreeGrafter"/>
</dbReference>
<dbReference type="InterPro" id="IPR039426">
    <property type="entry name" value="TonB-dep_rcpt-like"/>
</dbReference>
<evidence type="ECO:0000256" key="2">
    <source>
        <dbReference type="ARBA" id="ARBA00022448"/>
    </source>
</evidence>
<evidence type="ECO:0000259" key="13">
    <source>
        <dbReference type="Pfam" id="PF00593"/>
    </source>
</evidence>
<evidence type="ECO:0000256" key="11">
    <source>
        <dbReference type="RuleBase" id="RU003357"/>
    </source>
</evidence>
<feature type="domain" description="TonB-dependent receptor plug" evidence="14">
    <location>
        <begin position="122"/>
        <end position="233"/>
    </location>
</feature>
<feature type="chain" id="PRO_5039921585" evidence="12">
    <location>
        <begin position="23"/>
        <end position="761"/>
    </location>
</feature>
<evidence type="ECO:0000256" key="1">
    <source>
        <dbReference type="ARBA" id="ARBA00004571"/>
    </source>
</evidence>
<keyword evidence="8 15" id="KW-0675">Receptor</keyword>
<dbReference type="Pfam" id="PF07715">
    <property type="entry name" value="Plug"/>
    <property type="match status" value="1"/>
</dbReference>
<evidence type="ECO:0000256" key="5">
    <source>
        <dbReference type="ARBA" id="ARBA00022729"/>
    </source>
</evidence>
<dbReference type="GO" id="GO:0044718">
    <property type="term" value="P:siderophore transmembrane transport"/>
    <property type="evidence" value="ECO:0007669"/>
    <property type="project" value="TreeGrafter"/>
</dbReference>
<dbReference type="Proteomes" id="UP001059380">
    <property type="component" value="Chromosome"/>
</dbReference>
<reference evidence="15" key="1">
    <citation type="submission" date="2021-04" db="EMBL/GenBank/DDBJ databases">
        <title>Phylogenetic analysis of Acidobacteriaceae.</title>
        <authorList>
            <person name="Qiu L."/>
            <person name="Zhang Q."/>
        </authorList>
    </citation>
    <scope>NUCLEOTIDE SEQUENCE</scope>
    <source>
        <strain evidence="15">DSM 25168</strain>
    </source>
</reference>
<dbReference type="SUPFAM" id="SSF56935">
    <property type="entry name" value="Porins"/>
    <property type="match status" value="1"/>
</dbReference>
<evidence type="ECO:0000259" key="14">
    <source>
        <dbReference type="Pfam" id="PF07715"/>
    </source>
</evidence>
<keyword evidence="9 10" id="KW-0998">Cell outer membrane</keyword>
<proteinExistence type="inferred from homology"/>
<feature type="signal peptide" evidence="12">
    <location>
        <begin position="1"/>
        <end position="22"/>
    </location>
</feature>
<comment type="subcellular location">
    <subcellularLocation>
        <location evidence="1 10">Cell outer membrane</location>
        <topology evidence="1 10">Multi-pass membrane protein</topology>
    </subcellularLocation>
</comment>
<gene>
    <name evidence="15" type="ORF">MOP44_09195</name>
</gene>
<dbReference type="AlphaFoldDB" id="A0A9J7BWC1"/>
<dbReference type="Gene3D" id="2.40.170.20">
    <property type="entry name" value="TonB-dependent receptor, beta-barrel domain"/>
    <property type="match status" value="1"/>
</dbReference>
<dbReference type="GO" id="GO:0009279">
    <property type="term" value="C:cell outer membrane"/>
    <property type="evidence" value="ECO:0007669"/>
    <property type="project" value="UniProtKB-SubCell"/>
</dbReference>
<dbReference type="KEGG" id="orp:MOP44_09195"/>
<dbReference type="Pfam" id="PF00593">
    <property type="entry name" value="TonB_dep_Rec_b-barrel"/>
    <property type="match status" value="1"/>
</dbReference>
<organism evidence="15 16">
    <name type="scientific">Occallatibacter riparius</name>
    <dbReference type="NCBI Taxonomy" id="1002689"/>
    <lineage>
        <taxon>Bacteria</taxon>
        <taxon>Pseudomonadati</taxon>
        <taxon>Acidobacteriota</taxon>
        <taxon>Terriglobia</taxon>
        <taxon>Terriglobales</taxon>
        <taxon>Acidobacteriaceae</taxon>
        <taxon>Occallatibacter</taxon>
    </lineage>
</organism>